<accession>A0A4S8KKB7</accession>
<evidence type="ECO:0000313" key="2">
    <source>
        <dbReference type="Proteomes" id="UP000297245"/>
    </source>
</evidence>
<protein>
    <submittedName>
        <fullName evidence="1">Uncharacterized protein</fullName>
    </submittedName>
</protein>
<dbReference type="AlphaFoldDB" id="A0A4S8KKB7"/>
<dbReference type="OrthoDB" id="2857391at2759"/>
<organism evidence="1 2">
    <name type="scientific">Dendrothele bispora (strain CBS 962.96)</name>
    <dbReference type="NCBI Taxonomy" id="1314807"/>
    <lineage>
        <taxon>Eukaryota</taxon>
        <taxon>Fungi</taxon>
        <taxon>Dikarya</taxon>
        <taxon>Basidiomycota</taxon>
        <taxon>Agaricomycotina</taxon>
        <taxon>Agaricomycetes</taxon>
        <taxon>Agaricomycetidae</taxon>
        <taxon>Agaricales</taxon>
        <taxon>Agaricales incertae sedis</taxon>
        <taxon>Dendrothele</taxon>
    </lineage>
</organism>
<dbReference type="EMBL" id="ML181471">
    <property type="protein sequence ID" value="THU75831.1"/>
    <property type="molecule type" value="Genomic_DNA"/>
</dbReference>
<evidence type="ECO:0000313" key="1">
    <source>
        <dbReference type="EMBL" id="THU75831.1"/>
    </source>
</evidence>
<sequence length="214" mass="24073">QLQVQTLLNRCAELRVANSTLEAALQSKHRGKGRKPKDIDSVLASHQERIVLFGKRWAIMVEPWINPAIFMQTFPPDTSPAISIPRFESIASYRAGDLMELGAYLNEAPDLKEFAEKISGFRDEFVKQVGNERSISLRTIREAAPFIFPELEVPPTIWAAGAGSDRGSSQLLKSLLYPPNKPKSRLSPIFFPDRNSRNSSLIFMNEFQPRVSMA</sequence>
<keyword evidence="2" id="KW-1185">Reference proteome</keyword>
<reference evidence="1 2" key="1">
    <citation type="journal article" date="2019" name="Nat. Ecol. Evol.">
        <title>Megaphylogeny resolves global patterns of mushroom evolution.</title>
        <authorList>
            <person name="Varga T."/>
            <person name="Krizsan K."/>
            <person name="Foldi C."/>
            <person name="Dima B."/>
            <person name="Sanchez-Garcia M."/>
            <person name="Sanchez-Ramirez S."/>
            <person name="Szollosi G.J."/>
            <person name="Szarkandi J.G."/>
            <person name="Papp V."/>
            <person name="Albert L."/>
            <person name="Andreopoulos W."/>
            <person name="Angelini C."/>
            <person name="Antonin V."/>
            <person name="Barry K.W."/>
            <person name="Bougher N.L."/>
            <person name="Buchanan P."/>
            <person name="Buyck B."/>
            <person name="Bense V."/>
            <person name="Catcheside P."/>
            <person name="Chovatia M."/>
            <person name="Cooper J."/>
            <person name="Damon W."/>
            <person name="Desjardin D."/>
            <person name="Finy P."/>
            <person name="Geml J."/>
            <person name="Haridas S."/>
            <person name="Hughes K."/>
            <person name="Justo A."/>
            <person name="Karasinski D."/>
            <person name="Kautmanova I."/>
            <person name="Kiss B."/>
            <person name="Kocsube S."/>
            <person name="Kotiranta H."/>
            <person name="LaButti K.M."/>
            <person name="Lechner B.E."/>
            <person name="Liimatainen K."/>
            <person name="Lipzen A."/>
            <person name="Lukacs Z."/>
            <person name="Mihaltcheva S."/>
            <person name="Morgado L.N."/>
            <person name="Niskanen T."/>
            <person name="Noordeloos M.E."/>
            <person name="Ohm R.A."/>
            <person name="Ortiz-Santana B."/>
            <person name="Ovrebo C."/>
            <person name="Racz N."/>
            <person name="Riley R."/>
            <person name="Savchenko A."/>
            <person name="Shiryaev A."/>
            <person name="Soop K."/>
            <person name="Spirin V."/>
            <person name="Szebenyi C."/>
            <person name="Tomsovsky M."/>
            <person name="Tulloss R.E."/>
            <person name="Uehling J."/>
            <person name="Grigoriev I.V."/>
            <person name="Vagvolgyi C."/>
            <person name="Papp T."/>
            <person name="Martin F.M."/>
            <person name="Miettinen O."/>
            <person name="Hibbett D.S."/>
            <person name="Nagy L.G."/>
        </authorList>
    </citation>
    <scope>NUCLEOTIDE SEQUENCE [LARGE SCALE GENOMIC DNA]</scope>
    <source>
        <strain evidence="1 2">CBS 962.96</strain>
    </source>
</reference>
<feature type="non-terminal residue" evidence="1">
    <location>
        <position position="1"/>
    </location>
</feature>
<name>A0A4S8KKB7_DENBC</name>
<dbReference type="Proteomes" id="UP000297245">
    <property type="component" value="Unassembled WGS sequence"/>
</dbReference>
<gene>
    <name evidence="1" type="ORF">K435DRAFT_706304</name>
</gene>
<proteinExistence type="predicted"/>